<comment type="caution">
    <text evidence="2">The sequence shown here is derived from an EMBL/GenBank/DDBJ whole genome shotgun (WGS) entry which is preliminary data.</text>
</comment>
<dbReference type="RefSeq" id="WP_156674769.1">
    <property type="nucleotide sequence ID" value="NZ_JABMCZ010000003.1"/>
</dbReference>
<keyword evidence="3" id="KW-1185">Reference proteome</keyword>
<feature type="coiled-coil region" evidence="1">
    <location>
        <begin position="41"/>
        <end position="68"/>
    </location>
</feature>
<dbReference type="Proteomes" id="UP000076512">
    <property type="component" value="Unassembled WGS sequence"/>
</dbReference>
<sequence length="98" mass="11069">MPAILATAATFISAIAVALITYFGSRVPTLESQRSDFNAVLQPLRDELRELRERVGHLEAELRVSDRKYRLLIDYARRLLKLCPDPLPPVPPEIADDL</sequence>
<organism evidence="2 3">
    <name type="scientific">Nocardia terpenica</name>
    <dbReference type="NCBI Taxonomy" id="455432"/>
    <lineage>
        <taxon>Bacteria</taxon>
        <taxon>Bacillati</taxon>
        <taxon>Actinomycetota</taxon>
        <taxon>Actinomycetes</taxon>
        <taxon>Mycobacteriales</taxon>
        <taxon>Nocardiaceae</taxon>
        <taxon>Nocardia</taxon>
    </lineage>
</organism>
<evidence type="ECO:0000313" key="3">
    <source>
        <dbReference type="Proteomes" id="UP000076512"/>
    </source>
</evidence>
<dbReference type="STRING" id="455432.AWN90_41800"/>
<dbReference type="EMBL" id="LWGR01000013">
    <property type="protein sequence ID" value="KZM71055.1"/>
    <property type="molecule type" value="Genomic_DNA"/>
</dbReference>
<gene>
    <name evidence="2" type="ORF">AWN90_41800</name>
</gene>
<name>A0A164K5K8_9NOCA</name>
<protein>
    <submittedName>
        <fullName evidence="2">Uncharacterized protein</fullName>
    </submittedName>
</protein>
<reference evidence="2 3" key="1">
    <citation type="submission" date="2016-04" db="EMBL/GenBank/DDBJ databases">
        <authorList>
            <person name="Evans L.H."/>
            <person name="Alamgir A."/>
            <person name="Owens N."/>
            <person name="Weber N.D."/>
            <person name="Virtaneva K."/>
            <person name="Barbian K."/>
            <person name="Babar A."/>
            <person name="Rosenke K."/>
        </authorList>
    </citation>
    <scope>NUCLEOTIDE SEQUENCE [LARGE SCALE GENOMIC DNA]</scope>
    <source>
        <strain evidence="2 3">IFM 0406</strain>
    </source>
</reference>
<accession>A0A164K5K8</accession>
<keyword evidence="1" id="KW-0175">Coiled coil</keyword>
<evidence type="ECO:0000256" key="1">
    <source>
        <dbReference type="SAM" id="Coils"/>
    </source>
</evidence>
<evidence type="ECO:0000313" key="2">
    <source>
        <dbReference type="EMBL" id="KZM71055.1"/>
    </source>
</evidence>
<proteinExistence type="predicted"/>
<dbReference type="OrthoDB" id="4565290at2"/>
<dbReference type="AlphaFoldDB" id="A0A164K5K8"/>